<protein>
    <submittedName>
        <fullName evidence="3">Thioredoxin-related protein</fullName>
    </submittedName>
</protein>
<dbReference type="Gene3D" id="3.40.30.10">
    <property type="entry name" value="Glutaredoxin"/>
    <property type="match status" value="1"/>
</dbReference>
<dbReference type="InterPro" id="IPR051099">
    <property type="entry name" value="AGR/TXD"/>
</dbReference>
<dbReference type="RefSeq" id="WP_092721529.1">
    <property type="nucleotide sequence ID" value="NZ_FNNO01000001.1"/>
</dbReference>
<dbReference type="Pfam" id="PF13899">
    <property type="entry name" value="Thioredoxin_7"/>
    <property type="match status" value="1"/>
</dbReference>
<reference evidence="3 4" key="1">
    <citation type="submission" date="2016-10" db="EMBL/GenBank/DDBJ databases">
        <authorList>
            <person name="Varghese N."/>
            <person name="Submissions S."/>
        </authorList>
    </citation>
    <scope>NUCLEOTIDE SEQUENCE [LARGE SCALE GENOMIC DNA]</scope>
    <source>
        <strain evidence="3 4">DSM 25353</strain>
    </source>
</reference>
<evidence type="ECO:0000313" key="3">
    <source>
        <dbReference type="EMBL" id="SDW16168.1"/>
    </source>
</evidence>
<evidence type="ECO:0000259" key="2">
    <source>
        <dbReference type="PROSITE" id="PS51352"/>
    </source>
</evidence>
<evidence type="ECO:0000256" key="1">
    <source>
        <dbReference type="ARBA" id="ARBA00022729"/>
    </source>
</evidence>
<dbReference type="PROSITE" id="PS51352">
    <property type="entry name" value="THIOREDOXIN_2"/>
    <property type="match status" value="1"/>
</dbReference>
<keyword evidence="1" id="KW-0732">Signal</keyword>
<keyword evidence="4" id="KW-1185">Reference proteome</keyword>
<dbReference type="PANTHER" id="PTHR15337">
    <property type="entry name" value="ANTERIOR GRADIENT PROTEIN-RELATED"/>
    <property type="match status" value="1"/>
</dbReference>
<dbReference type="Proteomes" id="UP000198711">
    <property type="component" value="Unassembled WGS sequence"/>
</dbReference>
<dbReference type="EMBL" id="FNNO01000001">
    <property type="protein sequence ID" value="SDW16168.1"/>
    <property type="molecule type" value="Genomic_DNA"/>
</dbReference>
<dbReference type="SUPFAM" id="SSF52833">
    <property type="entry name" value="Thioredoxin-like"/>
    <property type="match status" value="1"/>
</dbReference>
<evidence type="ECO:0000313" key="4">
    <source>
        <dbReference type="Proteomes" id="UP000198711"/>
    </source>
</evidence>
<dbReference type="AlphaFoldDB" id="A0A8X8ICT4"/>
<comment type="caution">
    <text evidence="3">The sequence shown here is derived from an EMBL/GenBank/DDBJ whole genome shotgun (WGS) entry which is preliminary data.</text>
</comment>
<dbReference type="InterPro" id="IPR036249">
    <property type="entry name" value="Thioredoxin-like_sf"/>
</dbReference>
<gene>
    <name evidence="3" type="ORF">SAMN05444410_101384</name>
</gene>
<feature type="domain" description="Thioredoxin" evidence="2">
    <location>
        <begin position="1"/>
        <end position="142"/>
    </location>
</feature>
<dbReference type="PANTHER" id="PTHR15337:SF11">
    <property type="entry name" value="THIOREDOXIN DOMAIN-CONTAINING PROTEIN"/>
    <property type="match status" value="1"/>
</dbReference>
<accession>A0A8X8ICT4</accession>
<organism evidence="3 4">
    <name type="scientific">Hydrobacter penzbergensis</name>
    <dbReference type="NCBI Taxonomy" id="1235997"/>
    <lineage>
        <taxon>Bacteria</taxon>
        <taxon>Pseudomonadati</taxon>
        <taxon>Bacteroidota</taxon>
        <taxon>Chitinophagia</taxon>
        <taxon>Chitinophagales</taxon>
        <taxon>Chitinophagaceae</taxon>
        <taxon>Hydrobacter</taxon>
    </lineage>
</organism>
<name>A0A8X8ICT4_9BACT</name>
<proteinExistence type="predicted"/>
<sequence length="145" mass="16303">MKALFLSIVLVSFSHTQWLTNLAEAKKEAAKSHKSILLNFSGSDWCIPCMKLKKQVFEDTAFVNYADTALVLVNADFPRQQKHSLSKEQEKANEKMAEQYNPNGYFPFTLLLDANGKVLKTWEGLPKENVAGFVQQIKNAGNAVH</sequence>
<dbReference type="InterPro" id="IPR013766">
    <property type="entry name" value="Thioredoxin_domain"/>
</dbReference>